<dbReference type="AlphaFoldDB" id="A0A923SPA7"/>
<feature type="transmembrane region" description="Helical" evidence="8">
    <location>
        <begin position="222"/>
        <end position="242"/>
    </location>
</feature>
<keyword evidence="5 11" id="KW-0418">Kinase</keyword>
<comment type="caution">
    <text evidence="11">The sequence shown here is derived from an EMBL/GenBank/DDBJ whole genome shotgun (WGS) entry which is preliminary data.</text>
</comment>
<dbReference type="InterPro" id="IPR036890">
    <property type="entry name" value="HATPase_C_sf"/>
</dbReference>
<evidence type="ECO:0000256" key="1">
    <source>
        <dbReference type="ARBA" id="ARBA00000085"/>
    </source>
</evidence>
<dbReference type="Pfam" id="PF00512">
    <property type="entry name" value="HisKA"/>
    <property type="match status" value="1"/>
</dbReference>
<accession>A0A923SPA7</accession>
<feature type="transmembrane region" description="Helical" evidence="8">
    <location>
        <begin position="254"/>
        <end position="273"/>
    </location>
</feature>
<feature type="domain" description="Histidine kinase" evidence="10">
    <location>
        <begin position="484"/>
        <end position="706"/>
    </location>
</feature>
<dbReference type="SUPFAM" id="SSF55874">
    <property type="entry name" value="ATPase domain of HSP90 chaperone/DNA topoisomerase II/histidine kinase"/>
    <property type="match status" value="1"/>
</dbReference>
<dbReference type="EC" id="2.7.13.3" evidence="2"/>
<evidence type="ECO:0000256" key="4">
    <source>
        <dbReference type="ARBA" id="ARBA00022679"/>
    </source>
</evidence>
<evidence type="ECO:0000256" key="3">
    <source>
        <dbReference type="ARBA" id="ARBA00022553"/>
    </source>
</evidence>
<feature type="transmembrane region" description="Helical" evidence="8">
    <location>
        <begin position="193"/>
        <end position="215"/>
    </location>
</feature>
<evidence type="ECO:0000256" key="2">
    <source>
        <dbReference type="ARBA" id="ARBA00012438"/>
    </source>
</evidence>
<keyword evidence="8" id="KW-1133">Transmembrane helix</keyword>
<evidence type="ECO:0000256" key="9">
    <source>
        <dbReference type="SAM" id="SignalP"/>
    </source>
</evidence>
<feature type="transmembrane region" description="Helical" evidence="8">
    <location>
        <begin position="293"/>
        <end position="310"/>
    </location>
</feature>
<dbReference type="InterPro" id="IPR036097">
    <property type="entry name" value="HisK_dim/P_sf"/>
</dbReference>
<feature type="signal peptide" evidence="9">
    <location>
        <begin position="1"/>
        <end position="30"/>
    </location>
</feature>
<dbReference type="Gene3D" id="3.30.565.10">
    <property type="entry name" value="Histidine kinase-like ATPase, C-terminal domain"/>
    <property type="match status" value="1"/>
</dbReference>
<dbReference type="SMART" id="SM00387">
    <property type="entry name" value="HATPase_c"/>
    <property type="match status" value="1"/>
</dbReference>
<evidence type="ECO:0000256" key="7">
    <source>
        <dbReference type="SAM" id="Coils"/>
    </source>
</evidence>
<dbReference type="CDD" id="cd00082">
    <property type="entry name" value="HisKA"/>
    <property type="match status" value="1"/>
</dbReference>
<dbReference type="InterPro" id="IPR005467">
    <property type="entry name" value="His_kinase_dom"/>
</dbReference>
<keyword evidence="4" id="KW-0808">Transferase</keyword>
<dbReference type="Pfam" id="PF02518">
    <property type="entry name" value="HATPase_c"/>
    <property type="match status" value="1"/>
</dbReference>
<protein>
    <recommendedName>
        <fullName evidence="2">histidine kinase</fullName>
        <ecNumber evidence="2">2.7.13.3</ecNumber>
    </recommendedName>
</protein>
<dbReference type="Gene3D" id="2.60.40.2380">
    <property type="match status" value="1"/>
</dbReference>
<dbReference type="PROSITE" id="PS50109">
    <property type="entry name" value="HIS_KIN"/>
    <property type="match status" value="1"/>
</dbReference>
<feature type="transmembrane region" description="Helical" evidence="8">
    <location>
        <begin position="349"/>
        <end position="368"/>
    </location>
</feature>
<reference evidence="11" key="1">
    <citation type="submission" date="2020-08" db="EMBL/GenBank/DDBJ databases">
        <title>Pontibacter sp. SD6 16S ribosomal RNA gene Genome sequencing and assembly.</title>
        <authorList>
            <person name="Kang M."/>
        </authorList>
    </citation>
    <scope>NUCLEOTIDE SEQUENCE</scope>
    <source>
        <strain evidence="11">SD6</strain>
    </source>
</reference>
<evidence type="ECO:0000313" key="11">
    <source>
        <dbReference type="EMBL" id="MBC5993970.1"/>
    </source>
</evidence>
<dbReference type="PRINTS" id="PR00344">
    <property type="entry name" value="BCTRLSENSOR"/>
</dbReference>
<dbReference type="Pfam" id="PF07695">
    <property type="entry name" value="7TMR-DISM_7TM"/>
    <property type="match status" value="1"/>
</dbReference>
<dbReference type="InterPro" id="IPR011623">
    <property type="entry name" value="7TMR_DISM_rcpt_extracell_dom1"/>
</dbReference>
<evidence type="ECO:0000259" key="10">
    <source>
        <dbReference type="PROSITE" id="PS50109"/>
    </source>
</evidence>
<feature type="transmembrane region" description="Helical" evidence="8">
    <location>
        <begin position="322"/>
        <end position="342"/>
    </location>
</feature>
<keyword evidence="8" id="KW-0812">Transmembrane</keyword>
<keyword evidence="3" id="KW-0597">Phosphoprotein</keyword>
<dbReference type="CDD" id="cd00075">
    <property type="entry name" value="HATPase"/>
    <property type="match status" value="1"/>
</dbReference>
<dbReference type="InterPro" id="IPR011622">
    <property type="entry name" value="7TMR_DISM_rcpt_extracell_dom2"/>
</dbReference>
<dbReference type="SUPFAM" id="SSF47384">
    <property type="entry name" value="Homodimeric domain of signal transducing histidine kinase"/>
    <property type="match status" value="1"/>
</dbReference>
<dbReference type="PANTHER" id="PTHR43711">
    <property type="entry name" value="TWO-COMPONENT HISTIDINE KINASE"/>
    <property type="match status" value="1"/>
</dbReference>
<evidence type="ECO:0000256" key="5">
    <source>
        <dbReference type="ARBA" id="ARBA00022777"/>
    </source>
</evidence>
<proteinExistence type="predicted"/>
<dbReference type="InterPro" id="IPR050736">
    <property type="entry name" value="Sensor_HK_Regulatory"/>
</dbReference>
<keyword evidence="8" id="KW-0472">Membrane</keyword>
<name>A0A923SPA7_9BACT</name>
<evidence type="ECO:0000256" key="6">
    <source>
        <dbReference type="ARBA" id="ARBA00023012"/>
    </source>
</evidence>
<feature type="chain" id="PRO_5037228148" description="histidine kinase" evidence="9">
    <location>
        <begin position="31"/>
        <end position="722"/>
    </location>
</feature>
<dbReference type="InterPro" id="IPR003661">
    <property type="entry name" value="HisK_dim/P_dom"/>
</dbReference>
<evidence type="ECO:0000256" key="8">
    <source>
        <dbReference type="SAM" id="Phobius"/>
    </source>
</evidence>
<dbReference type="Proteomes" id="UP000603640">
    <property type="component" value="Unassembled WGS sequence"/>
</dbReference>
<evidence type="ECO:0000313" key="12">
    <source>
        <dbReference type="Proteomes" id="UP000603640"/>
    </source>
</evidence>
<feature type="coiled-coil region" evidence="7">
    <location>
        <begin position="403"/>
        <end position="442"/>
    </location>
</feature>
<gene>
    <name evidence="11" type="ORF">H8S84_14070</name>
</gene>
<organism evidence="11 12">
    <name type="scientific">Pontibacter cellulosilyticus</name>
    <dbReference type="NCBI Taxonomy" id="1720253"/>
    <lineage>
        <taxon>Bacteria</taxon>
        <taxon>Pseudomonadati</taxon>
        <taxon>Bacteroidota</taxon>
        <taxon>Cytophagia</taxon>
        <taxon>Cytophagales</taxon>
        <taxon>Hymenobacteraceae</taxon>
        <taxon>Pontibacter</taxon>
    </lineage>
</organism>
<comment type="catalytic activity">
    <reaction evidence="1">
        <text>ATP + protein L-histidine = ADP + protein N-phospho-L-histidine.</text>
        <dbReference type="EC" id="2.7.13.3"/>
    </reaction>
</comment>
<keyword evidence="12" id="KW-1185">Reference proteome</keyword>
<dbReference type="InterPro" id="IPR003594">
    <property type="entry name" value="HATPase_dom"/>
</dbReference>
<dbReference type="InterPro" id="IPR004358">
    <property type="entry name" value="Sig_transdc_His_kin-like_C"/>
</dbReference>
<keyword evidence="7" id="KW-0175">Coiled coil</keyword>
<dbReference type="Gene3D" id="1.10.287.130">
    <property type="match status" value="1"/>
</dbReference>
<feature type="transmembrane region" description="Helical" evidence="8">
    <location>
        <begin position="380"/>
        <end position="401"/>
    </location>
</feature>
<keyword evidence="9" id="KW-0732">Signal</keyword>
<dbReference type="PANTHER" id="PTHR43711:SF31">
    <property type="entry name" value="HISTIDINE KINASE"/>
    <property type="match status" value="1"/>
</dbReference>
<dbReference type="GO" id="GO:0000155">
    <property type="term" value="F:phosphorelay sensor kinase activity"/>
    <property type="evidence" value="ECO:0007669"/>
    <property type="project" value="InterPro"/>
</dbReference>
<dbReference type="Pfam" id="PF07696">
    <property type="entry name" value="7TMR-DISMED2"/>
    <property type="match status" value="1"/>
</dbReference>
<sequence length="722" mass="81669">MLLPLLLLRLQLHRWLLCLLLSLLCLQALAAERSPNAVRLEMQKQELLQQLQVYHDLGGKLSLAEVQGQVFMRLDTAATLSAGKTVHWVRVALHNTSQNEQERYLYAGDWSKLQLYTLFPNGAIKEQQTGQLVPVAERDVPQSKPYVRVKMMPQSQILLYLRLQGDLNLYKPQQLSLQLLTPEQVVKTNNSRLLVQGLFMGIILVMALYNLVLFISVRDRSYLYYVLALLGTGLYFMFYHGFALELLWPNAPYWNAHSFAFIVTFNGLFRLLFTRSYLGTKQNLSLWDKLLRLLAMLYALPVAMGLLSYFTPLDLLQPCVDLIGIIGGGVLVVMLLVGIASLRQGYRPALYFLVANVLFVVGALLFILKETHLLPNTTLTVYSAQVGMVAQVVLFSLGLAYRLNTVTSELAAEVVEKERLEREKETERKLLIEQQKKELEVTVANRTAALRLKTQELNQTVRQLKASEYKLRRLNQLKDRFFSIISHDLRTPLATLDSFLNILLNFSDRMKPEQMQKLANHTQLSVRNLQALLENLLQWAASQTASDQAMRFEPEPIRLQELVQRNVTLLQDTADTKELQWHMEVPEELTVFADANMLDFIIRNLLHNAIKFSNVGGEIRIKSKPGAGYAEISVEDNGLGMTPEVLKSLFNLEQPAITAKGTANEKGTGLGLMLCRLFVERCGGSIKAKSEAGKGSCFWFTAPLVPAKPAHNPERELEGEIC</sequence>
<dbReference type="SMART" id="SM00388">
    <property type="entry name" value="HisKA"/>
    <property type="match status" value="1"/>
</dbReference>
<keyword evidence="6" id="KW-0902">Two-component regulatory system</keyword>
<dbReference type="EMBL" id="JACRVF010000004">
    <property type="protein sequence ID" value="MBC5993970.1"/>
    <property type="molecule type" value="Genomic_DNA"/>
</dbReference>